<dbReference type="Gene3D" id="3.40.140.10">
    <property type="entry name" value="Cytidine Deaminase, domain 2"/>
    <property type="match status" value="1"/>
</dbReference>
<dbReference type="AlphaFoldDB" id="A0AAI9IIH6"/>
<keyword evidence="4" id="KW-0862">Zinc</keyword>
<keyword evidence="1" id="KW-0645">Protease</keyword>
<dbReference type="InterPro" id="IPR028090">
    <property type="entry name" value="JAB_dom_prok"/>
</dbReference>
<evidence type="ECO:0000256" key="3">
    <source>
        <dbReference type="ARBA" id="ARBA00022801"/>
    </source>
</evidence>
<proteinExistence type="predicted"/>
<dbReference type="SUPFAM" id="SSF102712">
    <property type="entry name" value="JAB1/MPN domain"/>
    <property type="match status" value="1"/>
</dbReference>
<name>A0AAI9IIH6_9BURK</name>
<keyword evidence="3" id="KW-0378">Hydrolase</keyword>
<evidence type="ECO:0000256" key="4">
    <source>
        <dbReference type="ARBA" id="ARBA00022833"/>
    </source>
</evidence>
<dbReference type="EMBL" id="AEEC02000001">
    <property type="protein sequence ID" value="EOA06797.1"/>
    <property type="molecule type" value="Genomic_DNA"/>
</dbReference>
<evidence type="ECO:0000256" key="5">
    <source>
        <dbReference type="ARBA" id="ARBA00023049"/>
    </source>
</evidence>
<keyword evidence="2" id="KW-0479">Metal-binding</keyword>
<feature type="domain" description="JAB" evidence="6">
    <location>
        <begin position="39"/>
        <end position="122"/>
    </location>
</feature>
<reference evidence="7 8" key="1">
    <citation type="journal article" date="2013" name="Front. Microbiol.">
        <title>The genome of the endophytic bacterium H. frisingense GSF30(T) identifies diverse strategies in the Herbaspirillum genus to interact with plants.</title>
        <authorList>
            <person name="Straub D."/>
            <person name="Rothballer M."/>
            <person name="Hartmann A."/>
            <person name="Ludewig U."/>
        </authorList>
    </citation>
    <scope>NUCLEOTIDE SEQUENCE [LARGE SCALE GENOMIC DNA]</scope>
    <source>
        <strain evidence="7 8">GSF30</strain>
    </source>
</reference>
<accession>A0AAI9IIH6</accession>
<sequence>MYAFAQRKWNQTEAGGEIYSTTPYSPSLVIDGVAGPHRKDRRTRHSCNPDVEATTKARHNEFARGRHAVGLWHTHPEPIPSPSGQDRRTTEEYLKSFGDDRDRYLSIIIGNRGEVPEMTVWSMEKSGEWQRWAEFDGQTVELHTHLS</sequence>
<gene>
    <name evidence="7" type="ORF">HFRIS_000750</name>
</gene>
<dbReference type="GO" id="GO:0006508">
    <property type="term" value="P:proteolysis"/>
    <property type="evidence" value="ECO:0007669"/>
    <property type="project" value="UniProtKB-KW"/>
</dbReference>
<evidence type="ECO:0000313" key="8">
    <source>
        <dbReference type="Proteomes" id="UP000006772"/>
    </source>
</evidence>
<dbReference type="GO" id="GO:0046872">
    <property type="term" value="F:metal ion binding"/>
    <property type="evidence" value="ECO:0007669"/>
    <property type="project" value="UniProtKB-KW"/>
</dbReference>
<dbReference type="Pfam" id="PF14464">
    <property type="entry name" value="Prok-JAB"/>
    <property type="match status" value="1"/>
</dbReference>
<dbReference type="Proteomes" id="UP000006772">
    <property type="component" value="Unassembled WGS sequence"/>
</dbReference>
<evidence type="ECO:0000259" key="6">
    <source>
        <dbReference type="Pfam" id="PF14464"/>
    </source>
</evidence>
<dbReference type="GO" id="GO:0008237">
    <property type="term" value="F:metallopeptidase activity"/>
    <property type="evidence" value="ECO:0007669"/>
    <property type="project" value="UniProtKB-KW"/>
</dbReference>
<organism evidence="7 8">
    <name type="scientific">Herbaspirillum frisingense GSF30</name>
    <dbReference type="NCBI Taxonomy" id="864073"/>
    <lineage>
        <taxon>Bacteria</taxon>
        <taxon>Pseudomonadati</taxon>
        <taxon>Pseudomonadota</taxon>
        <taxon>Betaproteobacteria</taxon>
        <taxon>Burkholderiales</taxon>
        <taxon>Oxalobacteraceae</taxon>
        <taxon>Herbaspirillum</taxon>
    </lineage>
</organism>
<keyword evidence="5" id="KW-0482">Metalloprotease</keyword>
<evidence type="ECO:0000256" key="2">
    <source>
        <dbReference type="ARBA" id="ARBA00022723"/>
    </source>
</evidence>
<evidence type="ECO:0000256" key="1">
    <source>
        <dbReference type="ARBA" id="ARBA00022670"/>
    </source>
</evidence>
<comment type="caution">
    <text evidence="7">The sequence shown here is derived from an EMBL/GenBank/DDBJ whole genome shotgun (WGS) entry which is preliminary data.</text>
</comment>
<evidence type="ECO:0000313" key="7">
    <source>
        <dbReference type="EMBL" id="EOA06797.1"/>
    </source>
</evidence>
<protein>
    <recommendedName>
        <fullName evidence="6">JAB domain-containing protein</fullName>
    </recommendedName>
</protein>